<dbReference type="GO" id="GO:0051213">
    <property type="term" value="F:dioxygenase activity"/>
    <property type="evidence" value="ECO:0007669"/>
    <property type="project" value="UniProtKB-KW"/>
</dbReference>
<dbReference type="Proteomes" id="UP000279673">
    <property type="component" value="Unassembled WGS sequence"/>
</dbReference>
<dbReference type="RefSeq" id="WP_121532694.1">
    <property type="nucleotide sequence ID" value="NZ_RCHI01000006.1"/>
</dbReference>
<accession>A0A421BQQ6</accession>
<dbReference type="SUPFAM" id="SSF54593">
    <property type="entry name" value="Glyoxalase/Bleomycin resistance protein/Dihydroxybiphenyl dioxygenase"/>
    <property type="match status" value="1"/>
</dbReference>
<feature type="domain" description="VOC" evidence="1">
    <location>
        <begin position="10"/>
        <end position="121"/>
    </location>
</feature>
<organism evidence="2 3">
    <name type="scientific">Paenirhodobacter hankyongi</name>
    <dbReference type="NCBI Taxonomy" id="2294033"/>
    <lineage>
        <taxon>Bacteria</taxon>
        <taxon>Pseudomonadati</taxon>
        <taxon>Pseudomonadota</taxon>
        <taxon>Alphaproteobacteria</taxon>
        <taxon>Rhodobacterales</taxon>
        <taxon>Rhodobacter group</taxon>
        <taxon>Paenirhodobacter</taxon>
    </lineage>
</organism>
<dbReference type="PANTHER" id="PTHR21366">
    <property type="entry name" value="GLYOXALASE FAMILY PROTEIN"/>
    <property type="match status" value="1"/>
</dbReference>
<dbReference type="InterPro" id="IPR037523">
    <property type="entry name" value="VOC_core"/>
</dbReference>
<feature type="domain" description="VOC" evidence="1">
    <location>
        <begin position="138"/>
        <end position="251"/>
    </location>
</feature>
<comment type="caution">
    <text evidence="2">The sequence shown here is derived from an EMBL/GenBank/DDBJ whole genome shotgun (WGS) entry which is preliminary data.</text>
</comment>
<reference evidence="2 3" key="1">
    <citation type="submission" date="2018-10" db="EMBL/GenBank/DDBJ databases">
        <title>Rhodobacter sp . BO-81.</title>
        <authorList>
            <person name="Im W.T."/>
        </authorList>
    </citation>
    <scope>NUCLEOTIDE SEQUENCE [LARGE SCALE GENOMIC DNA]</scope>
    <source>
        <strain evidence="2 3">BO-81</strain>
    </source>
</reference>
<dbReference type="EMBL" id="RCHI01000006">
    <property type="protein sequence ID" value="RLL65282.1"/>
    <property type="molecule type" value="Genomic_DNA"/>
</dbReference>
<evidence type="ECO:0000313" key="2">
    <source>
        <dbReference type="EMBL" id="RLL65282.1"/>
    </source>
</evidence>
<dbReference type="InterPro" id="IPR029068">
    <property type="entry name" value="Glyas_Bleomycin-R_OHBP_Dase"/>
</dbReference>
<protein>
    <submittedName>
        <fullName evidence="2">Glyoxalase/bleomycin resistance/extradiol dioxygenase family protein</fullName>
    </submittedName>
</protein>
<name>A0A421BQQ6_9RHOB</name>
<keyword evidence="3" id="KW-1185">Reference proteome</keyword>
<dbReference type="PROSITE" id="PS51819">
    <property type="entry name" value="VOC"/>
    <property type="match status" value="2"/>
</dbReference>
<evidence type="ECO:0000313" key="3">
    <source>
        <dbReference type="Proteomes" id="UP000279673"/>
    </source>
</evidence>
<dbReference type="AlphaFoldDB" id="A0A421BQQ6"/>
<dbReference type="Pfam" id="PF00903">
    <property type="entry name" value="Glyoxalase"/>
    <property type="match status" value="1"/>
</dbReference>
<gene>
    <name evidence="2" type="ORF">DYS74_08145</name>
</gene>
<dbReference type="InterPro" id="IPR004360">
    <property type="entry name" value="Glyas_Fos-R_dOase_dom"/>
</dbReference>
<dbReference type="PANTHER" id="PTHR21366:SF14">
    <property type="entry name" value="GLYOXALASE DOMAIN-CONTAINING PROTEIN 5"/>
    <property type="match status" value="1"/>
</dbReference>
<evidence type="ECO:0000259" key="1">
    <source>
        <dbReference type="PROSITE" id="PS51819"/>
    </source>
</evidence>
<proteinExistence type="predicted"/>
<dbReference type="Gene3D" id="3.10.180.10">
    <property type="entry name" value="2,3-Dihydroxybiphenyl 1,2-Dioxygenase, domain 1"/>
    <property type="match status" value="2"/>
</dbReference>
<keyword evidence="2" id="KW-0223">Dioxygenase</keyword>
<dbReference type="InterPro" id="IPR050383">
    <property type="entry name" value="GlyoxalaseI/FosfomycinResist"/>
</dbReference>
<sequence length="297" mass="32394">MAEFNPKTVGLGYVALGSTDPARAVAHYRDVLGLTETGSEGGATYLSLCGAHHDIVVTKASEKSFVHQGYQLREDIELAGFARELEAAGFAAQIKSDSQPGVAKLVEMVGPGGVTFQFYKEMARTVSPATPAGIAPLRLGHMAIISPEAAKLFAFYRDVLGFHYTDDIAGLAFFLTCNRDHHVVNLVGLPDSRVHHIAFELRDGGDQVRAADILSRTGNPTLWGPSRHGAGHNLAGYHHDPDKVMIELYTQMDVYLPALGQHEPRPWHGEYPMVPKSWPIEKMSIWATAFDFNIAMG</sequence>
<keyword evidence="2" id="KW-0560">Oxidoreductase</keyword>